<dbReference type="PANTHER" id="PTHR10258">
    <property type="entry name" value="CALCIUM-ACTIVATED POTASSIUM CHANNEL SUBUNIT BETA"/>
    <property type="match status" value="1"/>
</dbReference>
<dbReference type="AlphaFoldDB" id="A0AAV2TBV6"/>
<proteinExistence type="predicted"/>
<dbReference type="InterPro" id="IPR003930">
    <property type="entry name" value="K_chnl_Ca-activ_BK_bsu"/>
</dbReference>
<dbReference type="PANTHER" id="PTHR10258:SF8">
    <property type="entry name" value="CALCIUM-ACTIVATED POTASSIUM CHANNEL BK ALPHA SUBUNIT DOMAIN-CONTAINING PROTEIN"/>
    <property type="match status" value="1"/>
</dbReference>
<evidence type="ECO:0000256" key="9">
    <source>
        <dbReference type="SAM" id="Phobius"/>
    </source>
</evidence>
<protein>
    <submittedName>
        <fullName evidence="10">Uncharacterized protein</fullName>
    </submittedName>
</protein>
<evidence type="ECO:0000256" key="6">
    <source>
        <dbReference type="ARBA" id="ARBA00023136"/>
    </source>
</evidence>
<evidence type="ECO:0000256" key="3">
    <source>
        <dbReference type="ARBA" id="ARBA00022692"/>
    </source>
</evidence>
<accession>A0AAV2TBV6</accession>
<comment type="subcellular location">
    <subcellularLocation>
        <location evidence="1">Membrane</location>
        <topology evidence="1">Multi-pass membrane protein</topology>
    </subcellularLocation>
</comment>
<reference evidence="10" key="1">
    <citation type="submission" date="2024-06" db="EMBL/GenBank/DDBJ databases">
        <authorList>
            <person name="Liu X."/>
            <person name="Lenzi L."/>
            <person name="Haldenby T S."/>
            <person name="Uol C."/>
        </authorList>
    </citation>
    <scope>NUCLEOTIDE SEQUENCE</scope>
</reference>
<evidence type="ECO:0000313" key="11">
    <source>
        <dbReference type="Proteomes" id="UP001497525"/>
    </source>
</evidence>
<evidence type="ECO:0000313" key="10">
    <source>
        <dbReference type="EMBL" id="CAL5132793.1"/>
    </source>
</evidence>
<evidence type="ECO:0000256" key="8">
    <source>
        <dbReference type="ARBA" id="ARBA00023303"/>
    </source>
</evidence>
<organism evidence="10 11">
    <name type="scientific">Calicophoron daubneyi</name>
    <name type="common">Rumen fluke</name>
    <name type="synonym">Paramphistomum daubneyi</name>
    <dbReference type="NCBI Taxonomy" id="300641"/>
    <lineage>
        <taxon>Eukaryota</taxon>
        <taxon>Metazoa</taxon>
        <taxon>Spiralia</taxon>
        <taxon>Lophotrochozoa</taxon>
        <taxon>Platyhelminthes</taxon>
        <taxon>Trematoda</taxon>
        <taxon>Digenea</taxon>
        <taxon>Plagiorchiida</taxon>
        <taxon>Pronocephalata</taxon>
        <taxon>Paramphistomoidea</taxon>
        <taxon>Paramphistomidae</taxon>
        <taxon>Calicophoron</taxon>
    </lineage>
</organism>
<keyword evidence="7" id="KW-0325">Glycoprotein</keyword>
<sequence length="355" mass="39955">MLQATASLMAEARAEEQNRLLQNGNTTIAEPETLAVPVKKGHRRFGGGSSYTLTARLFNRICSDSCLKFVYLSCATLVSASFIIQCILLHLIVVPYLSESAFEAGVCQFSGSRAEANKRCENKCSKERSSFPCLQIRVMFSPLIPDNGMAISGTRYANVSGDGSVVPYADLPGNGGCERDYFSHMWARNVKRYLPENTTYDFNAPDSRILYLYDYFSTFTAHKKTRCATSPCHRREEDNKLAVEEFKRELWKRHIFLCYARPFKFGTKDFNSKTVLNDTAVQILSNRSLGGRIQLRRIRDSQNAAAILHRLYSPTMFFHSLCWPSSLFLGGLIVLLFTYLVDGCQAWAGDKTVIA</sequence>
<keyword evidence="8" id="KW-0407">Ion channel</keyword>
<dbReference type="EMBL" id="CAXLJL010000136">
    <property type="protein sequence ID" value="CAL5132793.1"/>
    <property type="molecule type" value="Genomic_DNA"/>
</dbReference>
<dbReference type="GO" id="GO:0015459">
    <property type="term" value="F:potassium channel regulator activity"/>
    <property type="evidence" value="ECO:0007669"/>
    <property type="project" value="TreeGrafter"/>
</dbReference>
<keyword evidence="2" id="KW-0813">Transport</keyword>
<evidence type="ECO:0000256" key="2">
    <source>
        <dbReference type="ARBA" id="ARBA00022448"/>
    </source>
</evidence>
<gene>
    <name evidence="10" type="ORF">CDAUBV1_LOCUS5631</name>
</gene>
<keyword evidence="3 9" id="KW-0812">Transmembrane</keyword>
<feature type="transmembrane region" description="Helical" evidence="9">
    <location>
        <begin position="323"/>
        <end position="341"/>
    </location>
</feature>
<dbReference type="Proteomes" id="UP001497525">
    <property type="component" value="Unassembled WGS sequence"/>
</dbReference>
<keyword evidence="6 9" id="KW-0472">Membrane</keyword>
<keyword evidence="4 9" id="KW-1133">Transmembrane helix</keyword>
<evidence type="ECO:0000256" key="1">
    <source>
        <dbReference type="ARBA" id="ARBA00004141"/>
    </source>
</evidence>
<evidence type="ECO:0000256" key="7">
    <source>
        <dbReference type="ARBA" id="ARBA00023180"/>
    </source>
</evidence>
<dbReference type="GO" id="GO:0008076">
    <property type="term" value="C:voltage-gated potassium channel complex"/>
    <property type="evidence" value="ECO:0007669"/>
    <property type="project" value="TreeGrafter"/>
</dbReference>
<dbReference type="GO" id="GO:0015269">
    <property type="term" value="F:calcium-activated potassium channel activity"/>
    <property type="evidence" value="ECO:0007669"/>
    <property type="project" value="InterPro"/>
</dbReference>
<dbReference type="GO" id="GO:0005513">
    <property type="term" value="P:detection of calcium ion"/>
    <property type="evidence" value="ECO:0007669"/>
    <property type="project" value="TreeGrafter"/>
</dbReference>
<evidence type="ECO:0000256" key="4">
    <source>
        <dbReference type="ARBA" id="ARBA00022989"/>
    </source>
</evidence>
<name>A0AAV2TBV6_CALDB</name>
<evidence type="ECO:0000256" key="5">
    <source>
        <dbReference type="ARBA" id="ARBA00023065"/>
    </source>
</evidence>
<keyword evidence="5" id="KW-0406">Ion transport</keyword>
<feature type="transmembrane region" description="Helical" evidence="9">
    <location>
        <begin position="69"/>
        <end position="97"/>
    </location>
</feature>
<comment type="caution">
    <text evidence="10">The sequence shown here is derived from an EMBL/GenBank/DDBJ whole genome shotgun (WGS) entry which is preliminary data.</text>
</comment>